<dbReference type="Gene3D" id="3.30.750.44">
    <property type="match status" value="1"/>
</dbReference>
<dbReference type="GO" id="GO:0007165">
    <property type="term" value="P:signal transduction"/>
    <property type="evidence" value="ECO:0007669"/>
    <property type="project" value="TreeGrafter"/>
</dbReference>
<keyword evidence="7" id="KW-1185">Reference proteome</keyword>
<proteinExistence type="inferred from homology"/>
<reference evidence="6" key="1">
    <citation type="journal article" date="2021" name="Genome Biol. Evol.">
        <title>A High-Quality Reference Genome for a Parasitic Bivalve with Doubly Uniparental Inheritance (Bivalvia: Unionida).</title>
        <authorList>
            <person name="Smith C.H."/>
        </authorList>
    </citation>
    <scope>NUCLEOTIDE SEQUENCE</scope>
    <source>
        <strain evidence="6">CHS0354</strain>
    </source>
</reference>
<evidence type="ECO:0000313" key="7">
    <source>
        <dbReference type="Proteomes" id="UP001195483"/>
    </source>
</evidence>
<sequence>MGSALTGILEKLDPYTVLMDEHESSEFQEVAEGRYIGIGITTVMSIDQFPRIVSILDGYSADRAGLKLGDKVISINGVSLKGKTTVEIGRLFDGDVNSEIILGIERENVQDMLMYRLFRTEIVMNDVSVWQVLEKKYCYVKLSRFSKEAGLDMQQTLRMVRDSLNRMNAILKGVVLDLRGNPGGLLSSAVAVASLFLEGGRLVVSTKAKNMAKTDIYSSSMDTSTFLKKIPLVVIVDGMSASASEVVAGAFQDLDRAVILGERTFGKGLVQGIYPLQNGKVLKMTNSEYFTPSGRTIQTMNYFNNENSDKKDSIKKTYKTSSGRTVAEKGGVMPDVLVKTDSLTTFEKVLLEKSLYFEYVIKNQLKLKNRTSKKNQDAELFNDFFDFLKSQNIRFTSDSRQKWKELLKEVRLSKDSVLENKLNLFYLTIKDNLEVPSDRLKQKILMDINLEMERIKGEEYYHKSVLRQDVVVKEAVSILSNYGIYKKILNLSK</sequence>
<keyword evidence="3" id="KW-0378">Hydrolase</keyword>
<dbReference type="PROSITE" id="PS50106">
    <property type="entry name" value="PDZ"/>
    <property type="match status" value="1"/>
</dbReference>
<dbReference type="AlphaFoldDB" id="A0AAE0T6R4"/>
<dbReference type="InterPro" id="IPR004447">
    <property type="entry name" value="Peptidase_S41A"/>
</dbReference>
<dbReference type="SUPFAM" id="SSF50156">
    <property type="entry name" value="PDZ domain-like"/>
    <property type="match status" value="1"/>
</dbReference>
<dbReference type="InterPro" id="IPR029045">
    <property type="entry name" value="ClpP/crotonase-like_dom_sf"/>
</dbReference>
<feature type="domain" description="PDZ" evidence="5">
    <location>
        <begin position="24"/>
        <end position="84"/>
    </location>
</feature>
<keyword evidence="4" id="KW-0720">Serine protease</keyword>
<dbReference type="Proteomes" id="UP001195483">
    <property type="component" value="Unassembled WGS sequence"/>
</dbReference>
<dbReference type="PANTHER" id="PTHR32060:SF22">
    <property type="entry name" value="CARBOXYL-TERMINAL-PROCESSING PEPTIDASE 3, CHLOROPLASTIC"/>
    <property type="match status" value="1"/>
</dbReference>
<dbReference type="NCBIfam" id="TIGR00225">
    <property type="entry name" value="prc"/>
    <property type="match status" value="1"/>
</dbReference>
<dbReference type="InterPro" id="IPR001478">
    <property type="entry name" value="PDZ"/>
</dbReference>
<dbReference type="CDD" id="cd07560">
    <property type="entry name" value="Peptidase_S41_CPP"/>
    <property type="match status" value="1"/>
</dbReference>
<dbReference type="SMART" id="SM00245">
    <property type="entry name" value="TSPc"/>
    <property type="match status" value="1"/>
</dbReference>
<evidence type="ECO:0000256" key="1">
    <source>
        <dbReference type="ARBA" id="ARBA00009179"/>
    </source>
</evidence>
<evidence type="ECO:0000259" key="5">
    <source>
        <dbReference type="PROSITE" id="PS50106"/>
    </source>
</evidence>
<keyword evidence="2" id="KW-0645">Protease</keyword>
<protein>
    <recommendedName>
        <fullName evidence="5">PDZ domain-containing protein</fullName>
    </recommendedName>
</protein>
<accession>A0AAE0T6R4</accession>
<dbReference type="Gene3D" id="3.90.226.10">
    <property type="entry name" value="2-enoyl-CoA Hydratase, Chain A, domain 1"/>
    <property type="match status" value="1"/>
</dbReference>
<evidence type="ECO:0000313" key="6">
    <source>
        <dbReference type="EMBL" id="KAK3604776.1"/>
    </source>
</evidence>
<dbReference type="InterPro" id="IPR036034">
    <property type="entry name" value="PDZ_sf"/>
</dbReference>
<dbReference type="InterPro" id="IPR041489">
    <property type="entry name" value="PDZ_6"/>
</dbReference>
<evidence type="ECO:0000256" key="2">
    <source>
        <dbReference type="ARBA" id="ARBA00022670"/>
    </source>
</evidence>
<dbReference type="GO" id="GO:0008236">
    <property type="term" value="F:serine-type peptidase activity"/>
    <property type="evidence" value="ECO:0007669"/>
    <property type="project" value="UniProtKB-KW"/>
</dbReference>
<comment type="caution">
    <text evidence="6">The sequence shown here is derived from an EMBL/GenBank/DDBJ whole genome shotgun (WGS) entry which is preliminary data.</text>
</comment>
<dbReference type="EMBL" id="JAEAOA010000085">
    <property type="protein sequence ID" value="KAK3604776.1"/>
    <property type="molecule type" value="Genomic_DNA"/>
</dbReference>
<dbReference type="SUPFAM" id="SSF52096">
    <property type="entry name" value="ClpP/crotonase"/>
    <property type="match status" value="1"/>
</dbReference>
<dbReference type="GO" id="GO:0004175">
    <property type="term" value="F:endopeptidase activity"/>
    <property type="evidence" value="ECO:0007669"/>
    <property type="project" value="TreeGrafter"/>
</dbReference>
<organism evidence="6 7">
    <name type="scientific">Potamilus streckersoni</name>
    <dbReference type="NCBI Taxonomy" id="2493646"/>
    <lineage>
        <taxon>Eukaryota</taxon>
        <taxon>Metazoa</taxon>
        <taxon>Spiralia</taxon>
        <taxon>Lophotrochozoa</taxon>
        <taxon>Mollusca</taxon>
        <taxon>Bivalvia</taxon>
        <taxon>Autobranchia</taxon>
        <taxon>Heteroconchia</taxon>
        <taxon>Palaeoheterodonta</taxon>
        <taxon>Unionida</taxon>
        <taxon>Unionoidea</taxon>
        <taxon>Unionidae</taxon>
        <taxon>Ambleminae</taxon>
        <taxon>Lampsilini</taxon>
        <taxon>Potamilus</taxon>
    </lineage>
</organism>
<dbReference type="InterPro" id="IPR005151">
    <property type="entry name" value="Tail-specific_protease"/>
</dbReference>
<name>A0AAE0T6R4_9BIVA</name>
<comment type="similarity">
    <text evidence="1">Belongs to the peptidase S41A family.</text>
</comment>
<reference evidence="6" key="3">
    <citation type="submission" date="2023-05" db="EMBL/GenBank/DDBJ databases">
        <authorList>
            <person name="Smith C.H."/>
        </authorList>
    </citation>
    <scope>NUCLEOTIDE SEQUENCE</scope>
    <source>
        <strain evidence="6">CHS0354</strain>
        <tissue evidence="6">Mantle</tissue>
    </source>
</reference>
<evidence type="ECO:0000256" key="3">
    <source>
        <dbReference type="ARBA" id="ARBA00022801"/>
    </source>
</evidence>
<dbReference type="SMART" id="SM00228">
    <property type="entry name" value="PDZ"/>
    <property type="match status" value="1"/>
</dbReference>
<evidence type="ECO:0000256" key="4">
    <source>
        <dbReference type="ARBA" id="ARBA00022825"/>
    </source>
</evidence>
<dbReference type="PANTHER" id="PTHR32060">
    <property type="entry name" value="TAIL-SPECIFIC PROTEASE"/>
    <property type="match status" value="1"/>
</dbReference>
<dbReference type="Pfam" id="PF03572">
    <property type="entry name" value="Peptidase_S41"/>
    <property type="match status" value="1"/>
</dbReference>
<dbReference type="GO" id="GO:0006508">
    <property type="term" value="P:proteolysis"/>
    <property type="evidence" value="ECO:0007669"/>
    <property type="project" value="UniProtKB-KW"/>
</dbReference>
<gene>
    <name evidence="6" type="ORF">CHS0354_000434</name>
</gene>
<dbReference type="Pfam" id="PF17820">
    <property type="entry name" value="PDZ_6"/>
    <property type="match status" value="1"/>
</dbReference>
<dbReference type="Gene3D" id="2.30.42.10">
    <property type="match status" value="1"/>
</dbReference>
<reference evidence="6" key="2">
    <citation type="journal article" date="2021" name="Genome Biol. Evol.">
        <title>Developing a high-quality reference genome for a parasitic bivalve with doubly uniparental inheritance (Bivalvia: Unionida).</title>
        <authorList>
            <person name="Smith C.H."/>
        </authorList>
    </citation>
    <scope>NUCLEOTIDE SEQUENCE</scope>
    <source>
        <strain evidence="6">CHS0354</strain>
        <tissue evidence="6">Mantle</tissue>
    </source>
</reference>